<proteinExistence type="predicted"/>
<comment type="caution">
    <text evidence="1">The sequence shown here is derived from an EMBL/GenBank/DDBJ whole genome shotgun (WGS) entry which is preliminary data.</text>
</comment>
<sequence length="686" mass="79512">MFVTTAPDSFGALFNLKPNDAKSHHETSSNFVSTKKATISTLLKLVSKKDFINFCNELKSFSSVVISESLTEGQRKNQRSIQVLRQRLFAILHLSFLQSISCYQLFRKEKEAGDVHSYQTILEFLKKLWESALAQKQDSKSKRAGQSRTKAVSQRSQNAQRLFYTVADMNTRRERAAWLGTKAFAFDYCNTKLTQSHKKSINGILLALEPHYNADTSEFLISSPGNPTTSKEKSFRIDFPISYENIYATAQMRFILRKSILLGQAQLDHSNLCLRSFLKKIWCQFIKGPGVFKDSAKDSVLNKISHIIKSSFLKIKVLTPLGNQNQINTYFVDNFDKKIFEFLKHLCSFALFGKADSTSEYFVGLEEKINKNKKFQEIRRILSADGDDELLGEQASWHATKIFASWVWSEELTPERQRKAERQIKTLIENRSITPSHKSEIVEDNGLISNQALTKGKRTVLSTCAKTLGRERLEEAFINLDQFLQYIVDTWTTQEHCLFKRKLPEYITRRIAYVMETSFLKLKIFSSFEMGGLSRADFVDEFEAKAYRLLKFFWTLVLFDKHEHLTQEDLERKESFDVEKFLQYAKTSITTKAGSEAKLDPASWQSTLFCVQWLWYEELSAYQKSKINNIILRLGSHNEALLRLQAVHFRRIFLYYNYLYQQCISTFPATVVDCIHTYSIFVFIVY</sequence>
<dbReference type="EMBL" id="AVOT02001774">
    <property type="protein sequence ID" value="MBW0468117.1"/>
    <property type="molecule type" value="Genomic_DNA"/>
</dbReference>
<dbReference type="Proteomes" id="UP000765509">
    <property type="component" value="Unassembled WGS sequence"/>
</dbReference>
<evidence type="ECO:0000313" key="2">
    <source>
        <dbReference type="Proteomes" id="UP000765509"/>
    </source>
</evidence>
<protein>
    <submittedName>
        <fullName evidence="1">Uncharacterized protein</fullName>
    </submittedName>
</protein>
<name>A0A9Q3GIV8_9BASI</name>
<keyword evidence="2" id="KW-1185">Reference proteome</keyword>
<organism evidence="1 2">
    <name type="scientific">Austropuccinia psidii MF-1</name>
    <dbReference type="NCBI Taxonomy" id="1389203"/>
    <lineage>
        <taxon>Eukaryota</taxon>
        <taxon>Fungi</taxon>
        <taxon>Dikarya</taxon>
        <taxon>Basidiomycota</taxon>
        <taxon>Pucciniomycotina</taxon>
        <taxon>Pucciniomycetes</taxon>
        <taxon>Pucciniales</taxon>
        <taxon>Sphaerophragmiaceae</taxon>
        <taxon>Austropuccinia</taxon>
    </lineage>
</organism>
<dbReference type="AlphaFoldDB" id="A0A9Q3GIV8"/>
<reference evidence="1" key="1">
    <citation type="submission" date="2021-03" db="EMBL/GenBank/DDBJ databases">
        <title>Draft genome sequence of rust myrtle Austropuccinia psidii MF-1, a brazilian biotype.</title>
        <authorList>
            <person name="Quecine M.C."/>
            <person name="Pachon D.M.R."/>
            <person name="Bonatelli M.L."/>
            <person name="Correr F.H."/>
            <person name="Franceschini L.M."/>
            <person name="Leite T.F."/>
            <person name="Margarido G.R.A."/>
            <person name="Almeida C.A."/>
            <person name="Ferrarezi J.A."/>
            <person name="Labate C.A."/>
        </authorList>
    </citation>
    <scope>NUCLEOTIDE SEQUENCE</scope>
    <source>
        <strain evidence="1">MF-1</strain>
    </source>
</reference>
<accession>A0A9Q3GIV8</accession>
<gene>
    <name evidence="1" type="ORF">O181_007832</name>
</gene>
<evidence type="ECO:0000313" key="1">
    <source>
        <dbReference type="EMBL" id="MBW0468117.1"/>
    </source>
</evidence>